<name>Q654J1_ORYSJ</name>
<evidence type="ECO:0000313" key="2">
    <source>
        <dbReference type="Proteomes" id="UP000000763"/>
    </source>
</evidence>
<evidence type="ECO:0000313" key="1">
    <source>
        <dbReference type="EMBL" id="BAD45776.1"/>
    </source>
</evidence>
<dbReference type="Proteomes" id="UP000000763">
    <property type="component" value="Chromosome 6"/>
</dbReference>
<dbReference type="AlphaFoldDB" id="Q654J1"/>
<gene>
    <name evidence="1" type="primary">P0036C11.7</name>
</gene>
<sequence length="69" mass="7462">MAAPPRAPSPARACTRGCARGRRVAPRRCLFAPPPSVAGVIDGRRQGFPIGSPRFRSSRVVLFAMDEQQ</sequence>
<organism evidence="1 2">
    <name type="scientific">Oryza sativa subsp. japonica</name>
    <name type="common">Rice</name>
    <dbReference type="NCBI Taxonomy" id="39947"/>
    <lineage>
        <taxon>Eukaryota</taxon>
        <taxon>Viridiplantae</taxon>
        <taxon>Streptophyta</taxon>
        <taxon>Embryophyta</taxon>
        <taxon>Tracheophyta</taxon>
        <taxon>Spermatophyta</taxon>
        <taxon>Magnoliopsida</taxon>
        <taxon>Liliopsida</taxon>
        <taxon>Poales</taxon>
        <taxon>Poaceae</taxon>
        <taxon>BOP clade</taxon>
        <taxon>Oryzoideae</taxon>
        <taxon>Oryzeae</taxon>
        <taxon>Oryzinae</taxon>
        <taxon>Oryza</taxon>
        <taxon>Oryza sativa</taxon>
    </lineage>
</organism>
<proteinExistence type="predicted"/>
<reference evidence="2" key="1">
    <citation type="journal article" date="2005" name="Nature">
        <title>The map-based sequence of the rice genome.</title>
        <authorList>
            <consortium name="International rice genome sequencing project (IRGSP)"/>
            <person name="Matsumoto T."/>
            <person name="Wu J."/>
            <person name="Kanamori H."/>
            <person name="Katayose Y."/>
            <person name="Fujisawa M."/>
            <person name="Namiki N."/>
            <person name="Mizuno H."/>
            <person name="Yamamoto K."/>
            <person name="Antonio B.A."/>
            <person name="Baba T."/>
            <person name="Sakata K."/>
            <person name="Nagamura Y."/>
            <person name="Aoki H."/>
            <person name="Arikawa K."/>
            <person name="Arita K."/>
            <person name="Bito T."/>
            <person name="Chiden Y."/>
            <person name="Fujitsuka N."/>
            <person name="Fukunaka R."/>
            <person name="Hamada M."/>
            <person name="Harada C."/>
            <person name="Hayashi A."/>
            <person name="Hijishita S."/>
            <person name="Honda M."/>
            <person name="Hosokawa S."/>
            <person name="Ichikawa Y."/>
            <person name="Idonuma A."/>
            <person name="Iijima M."/>
            <person name="Ikeda M."/>
            <person name="Ikeno M."/>
            <person name="Ito K."/>
            <person name="Ito S."/>
            <person name="Ito T."/>
            <person name="Ito Y."/>
            <person name="Ito Y."/>
            <person name="Iwabuchi A."/>
            <person name="Kamiya K."/>
            <person name="Karasawa W."/>
            <person name="Kurita K."/>
            <person name="Katagiri S."/>
            <person name="Kikuta A."/>
            <person name="Kobayashi H."/>
            <person name="Kobayashi N."/>
            <person name="Machita K."/>
            <person name="Maehara T."/>
            <person name="Masukawa M."/>
            <person name="Mizubayashi T."/>
            <person name="Mukai Y."/>
            <person name="Nagasaki H."/>
            <person name="Nagata Y."/>
            <person name="Naito S."/>
            <person name="Nakashima M."/>
            <person name="Nakama Y."/>
            <person name="Nakamichi Y."/>
            <person name="Nakamura M."/>
            <person name="Meguro A."/>
            <person name="Negishi M."/>
            <person name="Ohta I."/>
            <person name="Ohta T."/>
            <person name="Okamoto M."/>
            <person name="Ono N."/>
            <person name="Saji S."/>
            <person name="Sakaguchi M."/>
            <person name="Sakai K."/>
            <person name="Shibata M."/>
            <person name="Shimokawa T."/>
            <person name="Song J."/>
            <person name="Takazaki Y."/>
            <person name="Terasawa K."/>
            <person name="Tsugane M."/>
            <person name="Tsuji K."/>
            <person name="Ueda S."/>
            <person name="Waki K."/>
            <person name="Yamagata H."/>
            <person name="Yamamoto M."/>
            <person name="Yamamoto S."/>
            <person name="Yamane H."/>
            <person name="Yoshiki S."/>
            <person name="Yoshihara R."/>
            <person name="Yukawa K."/>
            <person name="Zhong H."/>
            <person name="Yano M."/>
            <person name="Yuan Q."/>
            <person name="Ouyang S."/>
            <person name="Liu J."/>
            <person name="Jones K.M."/>
            <person name="Gansberger K."/>
            <person name="Moffat K."/>
            <person name="Hill J."/>
            <person name="Bera J."/>
            <person name="Fadrosh D."/>
            <person name="Jin S."/>
            <person name="Johri S."/>
            <person name="Kim M."/>
            <person name="Overton L."/>
            <person name="Reardon M."/>
            <person name="Tsitrin T."/>
            <person name="Vuong H."/>
            <person name="Weaver B."/>
            <person name="Ciecko A."/>
            <person name="Tallon L."/>
            <person name="Jackson J."/>
            <person name="Pai G."/>
            <person name="Aken S.V."/>
            <person name="Utterback T."/>
            <person name="Reidmuller S."/>
            <person name="Feldblyum T."/>
            <person name="Hsiao J."/>
            <person name="Zismann V."/>
            <person name="Iobst S."/>
            <person name="de Vazeille A.R."/>
            <person name="Buell C.R."/>
            <person name="Ying K."/>
            <person name="Li Y."/>
            <person name="Lu T."/>
            <person name="Huang Y."/>
            <person name="Zhao Q."/>
            <person name="Feng Q."/>
            <person name="Zhang L."/>
            <person name="Zhu J."/>
            <person name="Weng Q."/>
            <person name="Mu J."/>
            <person name="Lu Y."/>
            <person name="Fan D."/>
            <person name="Liu Y."/>
            <person name="Guan J."/>
            <person name="Zhang Y."/>
            <person name="Yu S."/>
            <person name="Liu X."/>
            <person name="Zhang Y."/>
            <person name="Hong G."/>
            <person name="Han B."/>
            <person name="Choisne N."/>
            <person name="Demange N."/>
            <person name="Orjeda G."/>
            <person name="Samain S."/>
            <person name="Cattolico L."/>
            <person name="Pelletier E."/>
            <person name="Couloux A."/>
            <person name="Segurens B."/>
            <person name="Wincker P."/>
            <person name="D'Hont A."/>
            <person name="Scarpelli C."/>
            <person name="Weissenbach J."/>
            <person name="Salanoubat M."/>
            <person name="Quetier F."/>
            <person name="Yu Y."/>
            <person name="Kim H.R."/>
            <person name="Rambo T."/>
            <person name="Currie J."/>
            <person name="Collura K."/>
            <person name="Luo M."/>
            <person name="Yang T."/>
            <person name="Ammiraju J.S.S."/>
            <person name="Engler F."/>
            <person name="Soderlund C."/>
            <person name="Wing R.A."/>
            <person name="Palmer L.E."/>
            <person name="de la Bastide M."/>
            <person name="Spiegel L."/>
            <person name="Nascimento L."/>
            <person name="Zutavern T."/>
            <person name="O'Shaughnessy A."/>
            <person name="Dike S."/>
            <person name="Dedhia N."/>
            <person name="Preston R."/>
            <person name="Balija V."/>
            <person name="McCombie W.R."/>
            <person name="Chow T."/>
            <person name="Chen H."/>
            <person name="Chung M."/>
            <person name="Chen C."/>
            <person name="Shaw J."/>
            <person name="Wu H."/>
            <person name="Hsiao K."/>
            <person name="Chao Y."/>
            <person name="Chu M."/>
            <person name="Cheng C."/>
            <person name="Hour A."/>
            <person name="Lee P."/>
            <person name="Lin S."/>
            <person name="Lin Y."/>
            <person name="Liou J."/>
            <person name="Liu S."/>
            <person name="Hsing Y."/>
            <person name="Raghuvanshi S."/>
            <person name="Mohanty A."/>
            <person name="Bharti A.K."/>
            <person name="Gaur A."/>
            <person name="Gupta V."/>
            <person name="Kumar D."/>
            <person name="Ravi V."/>
            <person name="Vij S."/>
            <person name="Kapur A."/>
            <person name="Khurana P."/>
            <person name="Khurana P."/>
            <person name="Khurana J.P."/>
            <person name="Tyagi A.K."/>
            <person name="Gaikwad K."/>
            <person name="Singh A."/>
            <person name="Dalal V."/>
            <person name="Srivastava S."/>
            <person name="Dixit A."/>
            <person name="Pal A.K."/>
            <person name="Ghazi I.A."/>
            <person name="Yadav M."/>
            <person name="Pandit A."/>
            <person name="Bhargava A."/>
            <person name="Sureshbabu K."/>
            <person name="Batra K."/>
            <person name="Sharma T.R."/>
            <person name="Mohapatra T."/>
            <person name="Singh N.K."/>
            <person name="Messing J."/>
            <person name="Nelson A.B."/>
            <person name="Fuks G."/>
            <person name="Kavchok S."/>
            <person name="Keizer G."/>
            <person name="Linton E."/>
            <person name="Llaca V."/>
            <person name="Song R."/>
            <person name="Tanyolac B."/>
            <person name="Young S."/>
            <person name="Ho-Il K."/>
            <person name="Hahn J.H."/>
            <person name="Sangsakoo G."/>
            <person name="Vanavichit A."/>
            <person name="de Mattos Luiz.A.T."/>
            <person name="Zimmer P.D."/>
            <person name="Malone G."/>
            <person name="Dellagostin O."/>
            <person name="de Oliveira A.C."/>
            <person name="Bevan M."/>
            <person name="Bancroft I."/>
            <person name="Minx P."/>
            <person name="Cordum H."/>
            <person name="Wilson R."/>
            <person name="Cheng Z."/>
            <person name="Jin W."/>
            <person name="Jiang J."/>
            <person name="Leong S.A."/>
            <person name="Iwama H."/>
            <person name="Gojobori T."/>
            <person name="Itoh T."/>
            <person name="Niimura Y."/>
            <person name="Fujii Y."/>
            <person name="Habara T."/>
            <person name="Sakai H."/>
            <person name="Sato Y."/>
            <person name="Wilson G."/>
            <person name="Kumar K."/>
            <person name="McCouch S."/>
            <person name="Juretic N."/>
            <person name="Hoen D."/>
            <person name="Wright S."/>
            <person name="Bruskiewich R."/>
            <person name="Bureau T."/>
            <person name="Miyao A."/>
            <person name="Hirochika H."/>
            <person name="Nishikawa T."/>
            <person name="Kadowaki K."/>
            <person name="Sugiura M."/>
            <person name="Burr B."/>
            <person name="Sasaki T."/>
        </authorList>
    </citation>
    <scope>NUCLEOTIDE SEQUENCE [LARGE SCALE GENOMIC DNA]</scope>
    <source>
        <strain evidence="2">cv. Nipponbare</strain>
    </source>
</reference>
<dbReference type="EMBL" id="AP004688">
    <property type="protein sequence ID" value="BAD45776.1"/>
    <property type="molecule type" value="Genomic_DNA"/>
</dbReference>
<reference evidence="2" key="2">
    <citation type="journal article" date="2008" name="Nucleic Acids Res.">
        <title>The rice annotation project database (RAP-DB): 2008 update.</title>
        <authorList>
            <consortium name="The rice annotation project (RAP)"/>
        </authorList>
    </citation>
    <scope>GENOME REANNOTATION</scope>
    <source>
        <strain evidence="2">cv. Nipponbare</strain>
    </source>
</reference>
<accession>Q654J1</accession>
<protein>
    <submittedName>
        <fullName evidence="1">Uncharacterized protein</fullName>
    </submittedName>
</protein>